<evidence type="ECO:0000256" key="2">
    <source>
        <dbReference type="ARBA" id="ARBA00002107"/>
    </source>
</evidence>
<dbReference type="GO" id="GO:0006508">
    <property type="term" value="P:proteolysis"/>
    <property type="evidence" value="ECO:0007669"/>
    <property type="project" value="UniProtKB-KW"/>
</dbReference>
<dbReference type="EC" id="3.4.19.12" evidence="8"/>
<evidence type="ECO:0000256" key="7">
    <source>
        <dbReference type="ARBA" id="ARBA00022807"/>
    </source>
</evidence>
<comment type="caution">
    <text evidence="11">The sequence shown here is derived from an EMBL/GenBank/DDBJ whole genome shotgun (WGS) entry which is preliminary data.</text>
</comment>
<evidence type="ECO:0000313" key="12">
    <source>
        <dbReference type="Proteomes" id="UP001286313"/>
    </source>
</evidence>
<proteinExistence type="inferred from homology"/>
<dbReference type="Pfam" id="PF13898">
    <property type="entry name" value="MINDY-3_4_CD"/>
    <property type="match status" value="1"/>
</dbReference>
<comment type="catalytic activity">
    <reaction evidence="1 8">
        <text>Thiol-dependent hydrolysis of ester, thioester, amide, peptide and isopeptide bonds formed by the C-terminal Gly of ubiquitin (a 76-residue protein attached to proteins as an intracellular targeting signal).</text>
        <dbReference type="EC" id="3.4.19.12"/>
    </reaction>
</comment>
<keyword evidence="12" id="KW-1185">Reference proteome</keyword>
<feature type="compositionally biased region" description="Pro residues" evidence="9">
    <location>
        <begin position="146"/>
        <end position="162"/>
    </location>
</feature>
<evidence type="ECO:0000313" key="11">
    <source>
        <dbReference type="EMBL" id="KAK3876610.1"/>
    </source>
</evidence>
<dbReference type="GO" id="GO:0071108">
    <property type="term" value="P:protein K48-linked deubiquitination"/>
    <property type="evidence" value="ECO:0007669"/>
    <property type="project" value="InterPro"/>
</dbReference>
<gene>
    <name evidence="11" type="ORF">Pcinc_018620</name>
</gene>
<dbReference type="PANTHER" id="PTHR12473">
    <property type="entry name" value="UBIQUITIN CARBOXYL-TERMINAL HYDROLASE MINDY-4-RELATED"/>
    <property type="match status" value="1"/>
</dbReference>
<comment type="similarity">
    <text evidence="3 8">Belongs to the MINDY deubiquitinase family. FAM188 subfamily.</text>
</comment>
<name>A0AAE1KNL4_PETCI</name>
<dbReference type="Gene3D" id="1.10.238.10">
    <property type="entry name" value="EF-hand"/>
    <property type="match status" value="1"/>
</dbReference>
<dbReference type="InterPro" id="IPR025257">
    <property type="entry name" value="MINDY-3/4_CD"/>
</dbReference>
<dbReference type="AlphaFoldDB" id="A0AAE1KNL4"/>
<dbReference type="SMART" id="SM01174">
    <property type="entry name" value="DUF4205"/>
    <property type="match status" value="1"/>
</dbReference>
<evidence type="ECO:0000256" key="1">
    <source>
        <dbReference type="ARBA" id="ARBA00000707"/>
    </source>
</evidence>
<keyword evidence="4 8" id="KW-0645">Protease</keyword>
<dbReference type="InterPro" id="IPR011992">
    <property type="entry name" value="EF-hand-dom_pair"/>
</dbReference>
<keyword evidence="7 8" id="KW-0788">Thiol protease</keyword>
<evidence type="ECO:0000256" key="3">
    <source>
        <dbReference type="ARBA" id="ARBA00011074"/>
    </source>
</evidence>
<dbReference type="Proteomes" id="UP001286313">
    <property type="component" value="Unassembled WGS sequence"/>
</dbReference>
<accession>A0AAE1KNL4</accession>
<dbReference type="PANTHER" id="PTHR12473:SF17">
    <property type="entry name" value="UBIQUITIN CARBOXYL-TERMINAL HYDROLASE MINDY-3"/>
    <property type="match status" value="1"/>
</dbReference>
<reference evidence="11" key="1">
    <citation type="submission" date="2023-10" db="EMBL/GenBank/DDBJ databases">
        <title>Genome assemblies of two species of porcelain crab, Petrolisthes cinctipes and Petrolisthes manimaculis (Anomura: Porcellanidae).</title>
        <authorList>
            <person name="Angst P."/>
        </authorList>
    </citation>
    <scope>NUCLEOTIDE SEQUENCE</scope>
    <source>
        <strain evidence="11">PB745_01</strain>
        <tissue evidence="11">Gill</tissue>
    </source>
</reference>
<feature type="region of interest" description="Disordered" evidence="9">
    <location>
        <begin position="105"/>
        <end position="168"/>
    </location>
</feature>
<dbReference type="EMBL" id="JAWQEG010001798">
    <property type="protein sequence ID" value="KAK3876610.1"/>
    <property type="molecule type" value="Genomic_DNA"/>
</dbReference>
<dbReference type="GO" id="GO:1990380">
    <property type="term" value="F:K48-linked deubiquitinase activity"/>
    <property type="evidence" value="ECO:0007669"/>
    <property type="project" value="UniProtKB-UniRule"/>
</dbReference>
<dbReference type="GO" id="GO:0004843">
    <property type="term" value="F:cysteine-type deubiquitinase activity"/>
    <property type="evidence" value="ECO:0007669"/>
    <property type="project" value="UniProtKB-UniRule"/>
</dbReference>
<keyword evidence="6 8" id="KW-0378">Hydrolase</keyword>
<organism evidence="11 12">
    <name type="scientific">Petrolisthes cinctipes</name>
    <name type="common">Flat porcelain crab</name>
    <dbReference type="NCBI Taxonomy" id="88211"/>
    <lineage>
        <taxon>Eukaryota</taxon>
        <taxon>Metazoa</taxon>
        <taxon>Ecdysozoa</taxon>
        <taxon>Arthropoda</taxon>
        <taxon>Crustacea</taxon>
        <taxon>Multicrustacea</taxon>
        <taxon>Malacostraca</taxon>
        <taxon>Eumalacostraca</taxon>
        <taxon>Eucarida</taxon>
        <taxon>Decapoda</taxon>
        <taxon>Pleocyemata</taxon>
        <taxon>Anomura</taxon>
        <taxon>Galatheoidea</taxon>
        <taxon>Porcellanidae</taxon>
        <taxon>Petrolisthes</taxon>
    </lineage>
</organism>
<dbReference type="SUPFAM" id="SSF47473">
    <property type="entry name" value="EF-hand"/>
    <property type="match status" value="1"/>
</dbReference>
<sequence>MTESSTTTRVSEYIQEVSHLVWGPTIRPELFARWSQGFIFSEEEKTALIQTSGGPCAVIAPVQAVLLKNLISKYQYSQIREVDCATVDQTLAATMTELLCQCKKPSTASPHTGNKPSSPPPHNPAPDNSPVLRDQGPFQLACLEDPLPPTPPNCNTPDPDQPIPQTSSAKDYTLFHSSVRLRQFDSGHSLQSHLESHLHRYKSQYGVLLFLYSVILTKGVSAVREEMGDIGESLIEVTQGHGGQGLINLLITGRASPYVWDGTKDVGGLSLVGVVGRPVVGFLTRLEHLRYVQVGWYLKNPTNPVWVMGSETHLSVVFSWCERLVTPENEVERAKQVFGWYDTEGNRFIQADHLKPILATLDLCTDDDYVQFMLSELDPDRMGVILYHRFVEAFSSSDQSYSPPDTFLLYHYNGLESSCPQNKIQYAEGRVTLQESHVGFTSSQCDVLSCLATKWPNIDIQWSSFTPSLN</sequence>
<evidence type="ECO:0000259" key="10">
    <source>
        <dbReference type="SMART" id="SM01174"/>
    </source>
</evidence>
<keyword evidence="5 8" id="KW-0833">Ubl conjugation pathway</keyword>
<evidence type="ECO:0000256" key="6">
    <source>
        <dbReference type="ARBA" id="ARBA00022801"/>
    </source>
</evidence>
<dbReference type="InterPro" id="IPR039785">
    <property type="entry name" value="MINY3/4"/>
</dbReference>
<protein>
    <recommendedName>
        <fullName evidence="8">Ubiquitin carboxyl-terminal hydrolase MINDY</fullName>
        <ecNumber evidence="8">3.4.19.12</ecNumber>
    </recommendedName>
</protein>
<feature type="domain" description="Deubiquitinating enzyme MINDY-3/4 conserved" evidence="10">
    <location>
        <begin position="18"/>
        <end position="378"/>
    </location>
</feature>
<evidence type="ECO:0000256" key="9">
    <source>
        <dbReference type="SAM" id="MobiDB-lite"/>
    </source>
</evidence>
<comment type="function">
    <text evidence="2 8">Hydrolase that can remove 'Lys-48'-linked conjugated ubiquitin from proteins.</text>
</comment>
<evidence type="ECO:0000256" key="8">
    <source>
        <dbReference type="RuleBase" id="RU367088"/>
    </source>
</evidence>
<evidence type="ECO:0000256" key="5">
    <source>
        <dbReference type="ARBA" id="ARBA00022786"/>
    </source>
</evidence>
<evidence type="ECO:0000256" key="4">
    <source>
        <dbReference type="ARBA" id="ARBA00022670"/>
    </source>
</evidence>